<dbReference type="Proteomes" id="UP000316079">
    <property type="component" value="Unassembled WGS sequence"/>
</dbReference>
<dbReference type="EMBL" id="SRMA01025274">
    <property type="protein sequence ID" value="TRY96671.1"/>
    <property type="molecule type" value="Genomic_DNA"/>
</dbReference>
<organism evidence="1 2">
    <name type="scientific">Danionella cerebrum</name>
    <dbReference type="NCBI Taxonomy" id="2873325"/>
    <lineage>
        <taxon>Eukaryota</taxon>
        <taxon>Metazoa</taxon>
        <taxon>Chordata</taxon>
        <taxon>Craniata</taxon>
        <taxon>Vertebrata</taxon>
        <taxon>Euteleostomi</taxon>
        <taxon>Actinopterygii</taxon>
        <taxon>Neopterygii</taxon>
        <taxon>Teleostei</taxon>
        <taxon>Ostariophysi</taxon>
        <taxon>Cypriniformes</taxon>
        <taxon>Danionidae</taxon>
        <taxon>Danioninae</taxon>
        <taxon>Danionella</taxon>
    </lineage>
</organism>
<comment type="caution">
    <text evidence="1">The sequence shown here is derived from an EMBL/GenBank/DDBJ whole genome shotgun (WGS) entry which is preliminary data.</text>
</comment>
<evidence type="ECO:0000313" key="2">
    <source>
        <dbReference type="Proteomes" id="UP000316079"/>
    </source>
</evidence>
<name>A0A553R3A7_9TELE</name>
<reference evidence="1 2" key="1">
    <citation type="journal article" date="2019" name="Sci. Data">
        <title>Hybrid genome assembly and annotation of Danionella translucida.</title>
        <authorList>
            <person name="Kadobianskyi M."/>
            <person name="Schulze L."/>
            <person name="Schuelke M."/>
            <person name="Judkewitz B."/>
        </authorList>
    </citation>
    <scope>NUCLEOTIDE SEQUENCE [LARGE SCALE GENOMIC DNA]</scope>
    <source>
        <strain evidence="1 2">Bolton</strain>
    </source>
</reference>
<dbReference type="AlphaFoldDB" id="A0A553R3A7"/>
<proteinExistence type="predicted"/>
<sequence>MANVLLFDKTGQNHVCQFLEVEIGSPEGSTTQVPQGQREMHKKHICPGTLALAGYTTPPMSRTQQLGDEVQSLRMFPHGWPLHEFPEALPRLQQSSLRNICAWLAVSVGLEEFPSSTVCCPMHTGEELPLWARLIR</sequence>
<protein>
    <submittedName>
        <fullName evidence="1">Uncharacterized protein</fullName>
    </submittedName>
</protein>
<accession>A0A553R3A7</accession>
<evidence type="ECO:0000313" key="1">
    <source>
        <dbReference type="EMBL" id="TRY96671.1"/>
    </source>
</evidence>
<keyword evidence="2" id="KW-1185">Reference proteome</keyword>
<gene>
    <name evidence="1" type="ORF">DNTS_024277</name>
</gene>